<feature type="signal peptide" evidence="5">
    <location>
        <begin position="1"/>
        <end position="29"/>
    </location>
</feature>
<feature type="chain" id="PRO_5011276016" evidence="5">
    <location>
        <begin position="30"/>
        <end position="231"/>
    </location>
</feature>
<dbReference type="InterPro" id="IPR036249">
    <property type="entry name" value="Thioredoxin-like_sf"/>
</dbReference>
<comment type="similarity">
    <text evidence="1">Belongs to the SCO1/2 family.</text>
</comment>
<dbReference type="RefSeq" id="WP_052695230.1">
    <property type="nucleotide sequence ID" value="NZ_FZNS01000004.1"/>
</dbReference>
<dbReference type="PANTHER" id="PTHR12151:SF25">
    <property type="entry name" value="LINALOOL DEHYDRATASE_ISOMERASE DOMAIN-CONTAINING PROTEIN"/>
    <property type="match status" value="1"/>
</dbReference>
<evidence type="ECO:0000259" key="6">
    <source>
        <dbReference type="PROSITE" id="PS51352"/>
    </source>
</evidence>
<dbReference type="PROSITE" id="PS51352">
    <property type="entry name" value="THIOREDOXIN_2"/>
    <property type="match status" value="1"/>
</dbReference>
<feature type="disulfide bond" description="Redox-active" evidence="4">
    <location>
        <begin position="94"/>
        <end position="98"/>
    </location>
</feature>
<keyword evidence="4" id="KW-1015">Disulfide bond</keyword>
<dbReference type="SUPFAM" id="SSF52833">
    <property type="entry name" value="Thioredoxin-like"/>
    <property type="match status" value="1"/>
</dbReference>
<proteinExistence type="inferred from homology"/>
<feature type="binding site" evidence="3">
    <location>
        <position position="183"/>
    </location>
    <ligand>
        <name>Cu cation</name>
        <dbReference type="ChEBI" id="CHEBI:23378"/>
    </ligand>
</feature>
<dbReference type="PANTHER" id="PTHR12151">
    <property type="entry name" value="ELECTRON TRANSPORT PROTIN SCO1/SENC FAMILY MEMBER"/>
    <property type="match status" value="1"/>
</dbReference>
<feature type="binding site" evidence="3">
    <location>
        <position position="98"/>
    </location>
    <ligand>
        <name>Cu cation</name>
        <dbReference type="ChEBI" id="CHEBI:23378"/>
    </ligand>
</feature>
<accession>A0A238XJD8</accession>
<dbReference type="Proteomes" id="UP000198310">
    <property type="component" value="Unassembled WGS sequence"/>
</dbReference>
<keyword evidence="8" id="KW-1185">Reference proteome</keyword>
<keyword evidence="5" id="KW-0732">Signal</keyword>
<dbReference type="CDD" id="cd02968">
    <property type="entry name" value="SCO"/>
    <property type="match status" value="1"/>
</dbReference>
<evidence type="ECO:0000256" key="1">
    <source>
        <dbReference type="ARBA" id="ARBA00010996"/>
    </source>
</evidence>
<dbReference type="InterPro" id="IPR003782">
    <property type="entry name" value="SCO1/SenC"/>
</dbReference>
<evidence type="ECO:0000256" key="4">
    <source>
        <dbReference type="PIRSR" id="PIRSR603782-2"/>
    </source>
</evidence>
<organism evidence="7 8">
    <name type="scientific">Hymenobacter mucosus</name>
    <dbReference type="NCBI Taxonomy" id="1411120"/>
    <lineage>
        <taxon>Bacteria</taxon>
        <taxon>Pseudomonadati</taxon>
        <taxon>Bacteroidota</taxon>
        <taxon>Cytophagia</taxon>
        <taxon>Cytophagales</taxon>
        <taxon>Hymenobacteraceae</taxon>
        <taxon>Hymenobacter</taxon>
    </lineage>
</organism>
<evidence type="ECO:0000256" key="2">
    <source>
        <dbReference type="ARBA" id="ARBA00023008"/>
    </source>
</evidence>
<keyword evidence="3" id="KW-0479">Metal-binding</keyword>
<dbReference type="Gene3D" id="3.40.30.10">
    <property type="entry name" value="Glutaredoxin"/>
    <property type="match status" value="1"/>
</dbReference>
<dbReference type="InterPro" id="IPR013766">
    <property type="entry name" value="Thioredoxin_domain"/>
</dbReference>
<dbReference type="GO" id="GO:0046872">
    <property type="term" value="F:metal ion binding"/>
    <property type="evidence" value="ECO:0007669"/>
    <property type="project" value="UniProtKB-KW"/>
</dbReference>
<evidence type="ECO:0000313" key="8">
    <source>
        <dbReference type="Proteomes" id="UP000198310"/>
    </source>
</evidence>
<evidence type="ECO:0000256" key="3">
    <source>
        <dbReference type="PIRSR" id="PIRSR603782-1"/>
    </source>
</evidence>
<name>A0A238XJD8_9BACT</name>
<sequence length="231" mass="25431">MRITLSASTSLRTLALGALLAAGSLVPFACSSKKAEEAERLPILGIRHSEPTSPTDTLPDPVPNFQLTNQMGQPINNQTFAGKVYVTDFFFTTCPSICPKMQSEMLRVYKAFEGNPNVLFLSHTIDPGHDSISVLRDYAERLGIKDASRWHFATAPQDTVFHLAHAYMSGAQIDKQAAGGYSHDGAFALIDSHRRVRGVYDGMVKEQVDRLIADLPKLLREEQTQQNVAAK</sequence>
<evidence type="ECO:0000313" key="7">
    <source>
        <dbReference type="EMBL" id="SNR58444.1"/>
    </source>
</evidence>
<dbReference type="EMBL" id="FZNS01000004">
    <property type="protein sequence ID" value="SNR58444.1"/>
    <property type="molecule type" value="Genomic_DNA"/>
</dbReference>
<gene>
    <name evidence="7" type="ORF">SAMN06269173_104120</name>
</gene>
<reference evidence="8" key="1">
    <citation type="submission" date="2017-06" db="EMBL/GenBank/DDBJ databases">
        <authorList>
            <person name="Varghese N."/>
            <person name="Submissions S."/>
        </authorList>
    </citation>
    <scope>NUCLEOTIDE SEQUENCE [LARGE SCALE GENOMIC DNA]</scope>
    <source>
        <strain evidence="8">DSM 28041</strain>
    </source>
</reference>
<feature type="domain" description="Thioredoxin" evidence="6">
    <location>
        <begin position="56"/>
        <end position="220"/>
    </location>
</feature>
<evidence type="ECO:0000256" key="5">
    <source>
        <dbReference type="SAM" id="SignalP"/>
    </source>
</evidence>
<feature type="binding site" evidence="3">
    <location>
        <position position="94"/>
    </location>
    <ligand>
        <name>Cu cation</name>
        <dbReference type="ChEBI" id="CHEBI:23378"/>
    </ligand>
</feature>
<protein>
    <submittedName>
        <fullName evidence="7">Protein SCO1/2</fullName>
    </submittedName>
</protein>
<dbReference type="AlphaFoldDB" id="A0A238XJD8"/>
<keyword evidence="2 3" id="KW-0186">Copper</keyword>
<dbReference type="Pfam" id="PF02630">
    <property type="entry name" value="SCO1-SenC"/>
    <property type="match status" value="1"/>
</dbReference>